<dbReference type="Proteomes" id="UP001500575">
    <property type="component" value="Unassembled WGS sequence"/>
</dbReference>
<evidence type="ECO:0000256" key="7">
    <source>
        <dbReference type="ARBA" id="ARBA00022777"/>
    </source>
</evidence>
<dbReference type="InterPro" id="IPR017438">
    <property type="entry name" value="ATP-NAD_kinase_N"/>
</dbReference>
<evidence type="ECO:0000313" key="14">
    <source>
        <dbReference type="EMBL" id="GAA2120638.1"/>
    </source>
</evidence>
<evidence type="ECO:0000256" key="10">
    <source>
        <dbReference type="ARBA" id="ARBA00023098"/>
    </source>
</evidence>
<comment type="caution">
    <text evidence="14">The sequence shown here is derived from an EMBL/GenBank/DDBJ whole genome shotgun (WGS) entry which is preliminary data.</text>
</comment>
<keyword evidence="4" id="KW-0808">Transferase</keyword>
<evidence type="ECO:0000256" key="2">
    <source>
        <dbReference type="ARBA" id="ARBA00005983"/>
    </source>
</evidence>
<evidence type="ECO:0000256" key="9">
    <source>
        <dbReference type="ARBA" id="ARBA00022842"/>
    </source>
</evidence>
<comment type="similarity">
    <text evidence="2">Belongs to the diacylglycerol/lipid kinase family.</text>
</comment>
<sequence>MPEIALLTNPTSGRGRGARARAVALPRLRDAGYAVRDLQGADATEARALAEQCVADGVETLVVCGGDGMVHLAAQALATSSTRLGLIPAGTGNDVARYLDIPRKDPAAAADIVLAGHTRTIDLARSGSAYFVTVLAAGFDAIVNERANKMTWPRGQMRYNLATLAELRVFKPLSYTLELDGETAQVEAMLVAVGNGPSFGGGLRITEGALLDDGLLDVVIIKTMSKPDLIRTYPKLFSGSHTTHPKYEVHRVAKVTVACSGIVSYADGERFGALPLTIECVPAALTLLCPGPA</sequence>
<evidence type="ECO:0000256" key="3">
    <source>
        <dbReference type="ARBA" id="ARBA00022516"/>
    </source>
</evidence>
<accession>A0ABP5JV10</accession>
<dbReference type="NCBIfam" id="NF008882">
    <property type="entry name" value="PRK11914.1"/>
    <property type="match status" value="1"/>
</dbReference>
<dbReference type="Pfam" id="PF19279">
    <property type="entry name" value="YegS_C"/>
    <property type="match status" value="1"/>
</dbReference>
<dbReference type="InterPro" id="IPR005218">
    <property type="entry name" value="Diacylglycerol/lipid_kinase"/>
</dbReference>
<dbReference type="PROSITE" id="PS50146">
    <property type="entry name" value="DAGK"/>
    <property type="match status" value="1"/>
</dbReference>
<dbReference type="InterPro" id="IPR045540">
    <property type="entry name" value="YegS/DAGK_C"/>
</dbReference>
<keyword evidence="9" id="KW-0460">Magnesium</keyword>
<dbReference type="RefSeq" id="WP_344302980.1">
    <property type="nucleotide sequence ID" value="NZ_BAAAQQ010000007.1"/>
</dbReference>
<keyword evidence="12" id="KW-1208">Phospholipid metabolism</keyword>
<dbReference type="SMART" id="SM00046">
    <property type="entry name" value="DAGKc"/>
    <property type="match status" value="1"/>
</dbReference>
<dbReference type="EMBL" id="BAAAQQ010000007">
    <property type="protein sequence ID" value="GAA2120638.1"/>
    <property type="molecule type" value="Genomic_DNA"/>
</dbReference>
<dbReference type="SUPFAM" id="SSF111331">
    <property type="entry name" value="NAD kinase/diacylglycerol kinase-like"/>
    <property type="match status" value="1"/>
</dbReference>
<gene>
    <name evidence="14" type="ORF">GCM10009843_14190</name>
</gene>
<organism evidence="14 15">
    <name type="scientific">Nocardioides bigeumensis</name>
    <dbReference type="NCBI Taxonomy" id="433657"/>
    <lineage>
        <taxon>Bacteria</taxon>
        <taxon>Bacillati</taxon>
        <taxon>Actinomycetota</taxon>
        <taxon>Actinomycetes</taxon>
        <taxon>Propionibacteriales</taxon>
        <taxon>Nocardioidaceae</taxon>
        <taxon>Nocardioides</taxon>
    </lineage>
</organism>
<keyword evidence="3" id="KW-0444">Lipid biosynthesis</keyword>
<evidence type="ECO:0000256" key="5">
    <source>
        <dbReference type="ARBA" id="ARBA00022723"/>
    </source>
</evidence>
<dbReference type="NCBIfam" id="TIGR00147">
    <property type="entry name" value="YegS/Rv2252/BmrU family lipid kinase"/>
    <property type="match status" value="1"/>
</dbReference>
<feature type="domain" description="DAGKc" evidence="13">
    <location>
        <begin position="1"/>
        <end position="130"/>
    </location>
</feature>
<evidence type="ECO:0000256" key="6">
    <source>
        <dbReference type="ARBA" id="ARBA00022741"/>
    </source>
</evidence>
<evidence type="ECO:0000256" key="1">
    <source>
        <dbReference type="ARBA" id="ARBA00001946"/>
    </source>
</evidence>
<evidence type="ECO:0000256" key="12">
    <source>
        <dbReference type="ARBA" id="ARBA00023264"/>
    </source>
</evidence>
<evidence type="ECO:0000313" key="15">
    <source>
        <dbReference type="Proteomes" id="UP001500575"/>
    </source>
</evidence>
<dbReference type="GO" id="GO:0016301">
    <property type="term" value="F:kinase activity"/>
    <property type="evidence" value="ECO:0007669"/>
    <property type="project" value="UniProtKB-KW"/>
</dbReference>
<evidence type="ECO:0000259" key="13">
    <source>
        <dbReference type="PROSITE" id="PS50146"/>
    </source>
</evidence>
<evidence type="ECO:0000256" key="4">
    <source>
        <dbReference type="ARBA" id="ARBA00022679"/>
    </source>
</evidence>
<reference evidence="15" key="1">
    <citation type="journal article" date="2019" name="Int. J. Syst. Evol. Microbiol.">
        <title>The Global Catalogue of Microorganisms (GCM) 10K type strain sequencing project: providing services to taxonomists for standard genome sequencing and annotation.</title>
        <authorList>
            <consortium name="The Broad Institute Genomics Platform"/>
            <consortium name="The Broad Institute Genome Sequencing Center for Infectious Disease"/>
            <person name="Wu L."/>
            <person name="Ma J."/>
        </authorList>
    </citation>
    <scope>NUCLEOTIDE SEQUENCE [LARGE SCALE GENOMIC DNA]</scope>
    <source>
        <strain evidence="15">JCM 16021</strain>
    </source>
</reference>
<dbReference type="PANTHER" id="PTHR12358">
    <property type="entry name" value="SPHINGOSINE KINASE"/>
    <property type="match status" value="1"/>
</dbReference>
<dbReference type="InterPro" id="IPR001206">
    <property type="entry name" value="Diacylglycerol_kinase_cat_dom"/>
</dbReference>
<keyword evidence="8" id="KW-0067">ATP-binding</keyword>
<keyword evidence="7 14" id="KW-0418">Kinase</keyword>
<dbReference type="Gene3D" id="3.40.50.10330">
    <property type="entry name" value="Probable inorganic polyphosphate/atp-NAD kinase, domain 1"/>
    <property type="match status" value="1"/>
</dbReference>
<keyword evidence="5" id="KW-0479">Metal-binding</keyword>
<dbReference type="Gene3D" id="2.60.200.40">
    <property type="match status" value="1"/>
</dbReference>
<dbReference type="PANTHER" id="PTHR12358:SF106">
    <property type="entry name" value="LIPID KINASE YEGS"/>
    <property type="match status" value="1"/>
</dbReference>
<comment type="cofactor">
    <cofactor evidence="1">
        <name>Mg(2+)</name>
        <dbReference type="ChEBI" id="CHEBI:18420"/>
    </cofactor>
</comment>
<name>A0ABP5JV10_9ACTN</name>
<dbReference type="Pfam" id="PF00781">
    <property type="entry name" value="DAGK_cat"/>
    <property type="match status" value="1"/>
</dbReference>
<dbReference type="InterPro" id="IPR016064">
    <property type="entry name" value="NAD/diacylglycerol_kinase_sf"/>
</dbReference>
<keyword evidence="10" id="KW-0443">Lipid metabolism</keyword>
<evidence type="ECO:0000256" key="8">
    <source>
        <dbReference type="ARBA" id="ARBA00022840"/>
    </source>
</evidence>
<keyword evidence="11" id="KW-0594">Phospholipid biosynthesis</keyword>
<keyword evidence="6" id="KW-0547">Nucleotide-binding</keyword>
<protein>
    <submittedName>
        <fullName evidence="14">Diacylglycerol kinase</fullName>
    </submittedName>
</protein>
<dbReference type="InterPro" id="IPR050187">
    <property type="entry name" value="Lipid_Phosphate_FormReg"/>
</dbReference>
<keyword evidence="15" id="KW-1185">Reference proteome</keyword>
<proteinExistence type="inferred from homology"/>
<evidence type="ECO:0000256" key="11">
    <source>
        <dbReference type="ARBA" id="ARBA00023209"/>
    </source>
</evidence>